<evidence type="ECO:0000313" key="4">
    <source>
        <dbReference type="Proteomes" id="UP000294664"/>
    </source>
</evidence>
<dbReference type="Proteomes" id="UP000294664">
    <property type="component" value="Unassembled WGS sequence"/>
</dbReference>
<dbReference type="GO" id="GO:0016491">
    <property type="term" value="F:oxidoreductase activity"/>
    <property type="evidence" value="ECO:0007669"/>
    <property type="project" value="InterPro"/>
</dbReference>
<dbReference type="RefSeq" id="WP_132031129.1">
    <property type="nucleotide sequence ID" value="NZ_SMAI01000005.1"/>
</dbReference>
<dbReference type="InterPro" id="IPR052516">
    <property type="entry name" value="N-heterocyclic_Hydroxylase"/>
</dbReference>
<protein>
    <submittedName>
        <fullName evidence="3">Molybdopterin-binding aldehyde dehydrogenase-like protein</fullName>
    </submittedName>
</protein>
<dbReference type="PANTHER" id="PTHR47495">
    <property type="entry name" value="ALDEHYDE DEHYDROGENASE"/>
    <property type="match status" value="1"/>
</dbReference>
<dbReference type="AlphaFoldDB" id="A0A4R3LWU5"/>
<dbReference type="SUPFAM" id="SSF56003">
    <property type="entry name" value="Molybdenum cofactor-binding domain"/>
    <property type="match status" value="1"/>
</dbReference>
<dbReference type="EMBL" id="SMAI01000005">
    <property type="protein sequence ID" value="TCT05043.1"/>
    <property type="molecule type" value="Genomic_DNA"/>
</dbReference>
<dbReference type="Gene3D" id="3.30.365.10">
    <property type="entry name" value="Aldehyde oxidase/xanthine dehydrogenase, molybdopterin binding domain"/>
    <property type="match status" value="2"/>
</dbReference>
<keyword evidence="4" id="KW-1185">Reference proteome</keyword>
<accession>A0A4R3LWU5</accession>
<name>A0A4R3LWU5_9HYPH</name>
<comment type="caution">
    <text evidence="3">The sequence shown here is derived from an EMBL/GenBank/DDBJ whole genome shotgun (WGS) entry which is preliminary data.</text>
</comment>
<dbReference type="InterPro" id="IPR037165">
    <property type="entry name" value="AldOxase/xan_DH_Mopterin-bd_sf"/>
</dbReference>
<evidence type="ECO:0000313" key="3">
    <source>
        <dbReference type="EMBL" id="TCT05043.1"/>
    </source>
</evidence>
<dbReference type="PANTHER" id="PTHR47495:SF2">
    <property type="entry name" value="ALDEHYDE DEHYDROGENASE"/>
    <property type="match status" value="1"/>
</dbReference>
<gene>
    <name evidence="3" type="ORF">EDC64_10574</name>
</gene>
<evidence type="ECO:0000259" key="2">
    <source>
        <dbReference type="Pfam" id="PF20256"/>
    </source>
</evidence>
<evidence type="ECO:0000256" key="1">
    <source>
        <dbReference type="SAM" id="MobiDB-lite"/>
    </source>
</evidence>
<organism evidence="3 4">
    <name type="scientific">Aquabacter spiritensis</name>
    <dbReference type="NCBI Taxonomy" id="933073"/>
    <lineage>
        <taxon>Bacteria</taxon>
        <taxon>Pseudomonadati</taxon>
        <taxon>Pseudomonadota</taxon>
        <taxon>Alphaproteobacteria</taxon>
        <taxon>Hyphomicrobiales</taxon>
        <taxon>Xanthobacteraceae</taxon>
        <taxon>Aquabacter</taxon>
    </lineage>
</organism>
<dbReference type="InterPro" id="IPR046867">
    <property type="entry name" value="AldOxase/xan_DH_MoCoBD2"/>
</dbReference>
<dbReference type="OrthoDB" id="8050011at2"/>
<sequence length="355" mass="37436">MARHEGRGMASVNYPIGMNLGGDPSQALIHSNPDGKFTVALSAIDLGQGMKQVSRQIAAETLGVPVEDVYVDTADSDTGPHDMGSFASRGTHRMGNAVIAAAREARGVLLEAAAEELEVNAADLVTDGRGNIHVRGAPTRSITVKATAQAAQFKQGRTIAGRGIFLLPLSAVDAETGEMNPNTAFAHACLVADVAVDDETGEVTVLRMTSAYELGRVINPRMVEQQLVGGAWMGMSHALYETPEPYYPDPAHGPRDFNEYLMPGPGDIAPYHVTVLERPAPDGPFGGKGPGEMCANPVLPAIANAVYNAVGVRVDELPITPEKILRGIKANGGVRPQPRRGGAVTWRPRDVAVPA</sequence>
<dbReference type="Pfam" id="PF20256">
    <property type="entry name" value="MoCoBD_2"/>
    <property type="match status" value="1"/>
</dbReference>
<proteinExistence type="predicted"/>
<feature type="domain" description="Aldehyde oxidase/xanthine dehydrogenase second molybdopterin binding" evidence="2">
    <location>
        <begin position="5"/>
        <end position="268"/>
    </location>
</feature>
<reference evidence="3 4" key="1">
    <citation type="submission" date="2019-03" db="EMBL/GenBank/DDBJ databases">
        <title>Genomic Encyclopedia of Type Strains, Phase IV (KMG-IV): sequencing the most valuable type-strain genomes for metagenomic binning, comparative biology and taxonomic classification.</title>
        <authorList>
            <person name="Goeker M."/>
        </authorList>
    </citation>
    <scope>NUCLEOTIDE SEQUENCE [LARGE SCALE GENOMIC DNA]</scope>
    <source>
        <strain evidence="3 4">DSM 9035</strain>
    </source>
</reference>
<feature type="region of interest" description="Disordered" evidence="1">
    <location>
        <begin position="331"/>
        <end position="355"/>
    </location>
</feature>